<reference evidence="3 4" key="1">
    <citation type="submission" date="2021-02" db="EMBL/GenBank/DDBJ databases">
        <title>Streptomyces spirodelae sp. nov., isolated from duckweed.</title>
        <authorList>
            <person name="Saimee Y."/>
            <person name="Duangmal K."/>
        </authorList>
    </citation>
    <scope>NUCLEOTIDE SEQUENCE [LARGE SCALE GENOMIC DNA]</scope>
    <source>
        <strain evidence="3 4">DSM 42105</strain>
    </source>
</reference>
<dbReference type="InterPro" id="IPR045155">
    <property type="entry name" value="Beta-lactam_cat"/>
</dbReference>
<proteinExistence type="predicted"/>
<feature type="compositionally biased region" description="Gly residues" evidence="1">
    <location>
        <begin position="268"/>
        <end position="282"/>
    </location>
</feature>
<comment type="caution">
    <text evidence="3">The sequence shown here is derived from an EMBL/GenBank/DDBJ whole genome shotgun (WGS) entry which is preliminary data.</text>
</comment>
<dbReference type="Proteomes" id="UP000721954">
    <property type="component" value="Unassembled WGS sequence"/>
</dbReference>
<feature type="region of interest" description="Disordered" evidence="1">
    <location>
        <begin position="261"/>
        <end position="282"/>
    </location>
</feature>
<dbReference type="RefSeq" id="WP_209211519.1">
    <property type="nucleotide sequence ID" value="NZ_JAFFZM010000009.1"/>
</dbReference>
<evidence type="ECO:0000256" key="1">
    <source>
        <dbReference type="SAM" id="MobiDB-lite"/>
    </source>
</evidence>
<dbReference type="EMBL" id="JAFFZM010000009">
    <property type="protein sequence ID" value="MBO8199803.1"/>
    <property type="molecule type" value="Genomic_DNA"/>
</dbReference>
<evidence type="ECO:0000259" key="2">
    <source>
        <dbReference type="Pfam" id="PF13354"/>
    </source>
</evidence>
<dbReference type="Pfam" id="PF13354">
    <property type="entry name" value="Beta-lactamase2"/>
    <property type="match status" value="1"/>
</dbReference>
<keyword evidence="4" id="KW-1185">Reference proteome</keyword>
<feature type="region of interest" description="Disordered" evidence="1">
    <location>
        <begin position="173"/>
        <end position="198"/>
    </location>
</feature>
<dbReference type="PANTHER" id="PTHR35333:SF3">
    <property type="entry name" value="BETA-LACTAMASE-TYPE TRANSPEPTIDASE FOLD CONTAINING PROTEIN"/>
    <property type="match status" value="1"/>
</dbReference>
<dbReference type="PANTHER" id="PTHR35333">
    <property type="entry name" value="BETA-LACTAMASE"/>
    <property type="match status" value="1"/>
</dbReference>
<dbReference type="InterPro" id="IPR012338">
    <property type="entry name" value="Beta-lactam/transpept-like"/>
</dbReference>
<protein>
    <submittedName>
        <fullName evidence="3">Serine hydrolase</fullName>
    </submittedName>
</protein>
<organism evidence="3 4">
    <name type="scientific">Streptomyces smyrnaeus</name>
    <dbReference type="NCBI Taxonomy" id="1387713"/>
    <lineage>
        <taxon>Bacteria</taxon>
        <taxon>Bacillati</taxon>
        <taxon>Actinomycetota</taxon>
        <taxon>Actinomycetes</taxon>
        <taxon>Kitasatosporales</taxon>
        <taxon>Streptomycetaceae</taxon>
        <taxon>Streptomyces</taxon>
    </lineage>
</organism>
<dbReference type="SUPFAM" id="SSF56601">
    <property type="entry name" value="beta-lactamase/transpeptidase-like"/>
    <property type="match status" value="1"/>
</dbReference>
<dbReference type="InterPro" id="IPR000871">
    <property type="entry name" value="Beta-lactam_class-A"/>
</dbReference>
<keyword evidence="3" id="KW-0378">Hydrolase</keyword>
<dbReference type="GO" id="GO:0016787">
    <property type="term" value="F:hydrolase activity"/>
    <property type="evidence" value="ECO:0007669"/>
    <property type="project" value="UniProtKB-KW"/>
</dbReference>
<dbReference type="Gene3D" id="3.40.710.10">
    <property type="entry name" value="DD-peptidase/beta-lactamase superfamily"/>
    <property type="match status" value="1"/>
</dbReference>
<gene>
    <name evidence="3" type="ORF">JW613_16070</name>
</gene>
<feature type="domain" description="Beta-lactamase class A catalytic" evidence="2">
    <location>
        <begin position="75"/>
        <end position="188"/>
    </location>
</feature>
<evidence type="ECO:0000313" key="3">
    <source>
        <dbReference type="EMBL" id="MBO8199803.1"/>
    </source>
</evidence>
<dbReference type="GeneID" id="96260124"/>
<accession>A0ABS3XWL6</accession>
<sequence length="282" mass="28506">MNARSDVGNGPSARLAVAAQPLAGEPAAALVHGEAGSFVAASVMKVHILVALLLRAQGSLGGPAREVTAQERTRAAAMIQHSDNDAANALWRAAGGAEGVAATGRLLGLVGTRPAEDGRWGLSTTTAADQLALLRAVHGRGPGPRVLAPGARQWVRELMRGVVDCQRWGVTAAGDGRPAAPRTPHEASQPPPHEVKNGWLPRTATGLWVINSVGRVTAAGHPWLLAVLSDGHATAEAGIAAVEEAARAAVHALMDHRVVPDPLPGRRPAGGGGSAAGAGAAG</sequence>
<evidence type="ECO:0000313" key="4">
    <source>
        <dbReference type="Proteomes" id="UP000721954"/>
    </source>
</evidence>
<name>A0ABS3XWL6_9ACTN</name>